<gene>
    <name evidence="3" type="ORF">AVO45_04780</name>
</gene>
<dbReference type="InterPro" id="IPR036709">
    <property type="entry name" value="Autotransporte_beta_dom_sf"/>
</dbReference>
<dbReference type="RefSeq" id="WP_068345565.1">
    <property type="nucleotide sequence ID" value="NZ_LQBQ01000012.1"/>
</dbReference>
<dbReference type="Pfam" id="PF03797">
    <property type="entry name" value="Autotransporter"/>
    <property type="match status" value="1"/>
</dbReference>
<proteinExistence type="predicted"/>
<dbReference type="EMBL" id="LQBQ01000012">
    <property type="protein sequence ID" value="KUJ80375.1"/>
    <property type="molecule type" value="Genomic_DNA"/>
</dbReference>
<accession>A0A0X3TXE1</accession>
<keyword evidence="1" id="KW-0732">Signal</keyword>
<reference evidence="3 4" key="1">
    <citation type="submission" date="2015-12" db="EMBL/GenBank/DDBJ databases">
        <authorList>
            <person name="Shamseldin A."/>
            <person name="Moawad H."/>
            <person name="Abd El-Rahim W.M."/>
            <person name="Sadowsky M.J."/>
        </authorList>
    </citation>
    <scope>NUCLEOTIDE SEQUENCE [LARGE SCALE GENOMIC DNA]</scope>
    <source>
        <strain evidence="3 4">ZGT118</strain>
    </source>
</reference>
<keyword evidence="4" id="KW-1185">Reference proteome</keyword>
<feature type="signal peptide" evidence="1">
    <location>
        <begin position="1"/>
        <end position="31"/>
    </location>
</feature>
<dbReference type="Gene3D" id="2.40.128.130">
    <property type="entry name" value="Autotransporter beta-domain"/>
    <property type="match status" value="1"/>
</dbReference>
<dbReference type="STRING" id="1685379.AVO45_04780"/>
<feature type="chain" id="PRO_5007054475" description="Autotransporter domain-containing protein" evidence="1">
    <location>
        <begin position="32"/>
        <end position="321"/>
    </location>
</feature>
<evidence type="ECO:0000313" key="3">
    <source>
        <dbReference type="EMBL" id="KUJ80375.1"/>
    </source>
</evidence>
<organism evidence="3 4">
    <name type="scientific">Ruegeria marisrubri</name>
    <dbReference type="NCBI Taxonomy" id="1685379"/>
    <lineage>
        <taxon>Bacteria</taxon>
        <taxon>Pseudomonadati</taxon>
        <taxon>Pseudomonadota</taxon>
        <taxon>Alphaproteobacteria</taxon>
        <taxon>Rhodobacterales</taxon>
        <taxon>Roseobacteraceae</taxon>
        <taxon>Ruegeria</taxon>
    </lineage>
</organism>
<evidence type="ECO:0000259" key="2">
    <source>
        <dbReference type="Pfam" id="PF03797"/>
    </source>
</evidence>
<name>A0A0X3TXE1_9RHOB</name>
<dbReference type="OrthoDB" id="8579419at2"/>
<protein>
    <recommendedName>
        <fullName evidence="2">Autotransporter domain-containing protein</fullName>
    </recommendedName>
</protein>
<dbReference type="Proteomes" id="UP000053791">
    <property type="component" value="Unassembled WGS sequence"/>
</dbReference>
<dbReference type="InterPro" id="IPR005546">
    <property type="entry name" value="Autotransporte_beta"/>
</dbReference>
<dbReference type="AlphaFoldDB" id="A0A0X3TXE1"/>
<comment type="caution">
    <text evidence="3">The sequence shown here is derived from an EMBL/GenBank/DDBJ whole genome shotgun (WGS) entry which is preliminary data.</text>
</comment>
<evidence type="ECO:0000313" key="4">
    <source>
        <dbReference type="Proteomes" id="UP000053791"/>
    </source>
</evidence>
<sequence length="321" mass="34781">MRSARVFSRDFWLASLAIAAALSIAATPARAQSFDNPGGEEALASEALAAWGFLALPNRAARFVSVSRFQSSGDKLWSGQIGGGLNPYETSPFYVELYGGFQRFEPVITLSDGSSTVQANAEWRSASVTGGFGWDFELAENWTLRPIVNLSYGKIEAEAETSTPIPPASSGTGLNFLRNGELWATGYGGALELEYKLREAAREYDFFLRHTQMAIKTTGDSTVSADADASATSAWFRARYPIGNWQAYGRPVRSVWQVGIAALHGDQADALGFDWIASAGAGIELDVENTGLPWVKRTRLMFGVSKSEEFEAYSVGFGLSF</sequence>
<evidence type="ECO:0000256" key="1">
    <source>
        <dbReference type="SAM" id="SignalP"/>
    </source>
</evidence>
<feature type="domain" description="Autotransporter" evidence="2">
    <location>
        <begin position="78"/>
        <end position="157"/>
    </location>
</feature>